<sequence>MDADSQALQLQDGNRELQILKKLCQQTGSEDAKVKALRVRYIPLVKLVVDAQLDKFAKKVKGRAGYLTGLSGIASFLASVQIGFVPLIGVPDCRSQPQPDGCNGHEILIRGLIFFFAYLALSLDALGALFALLTARALYQLSSDALDLVAEKYTLDGAIIQQLNRPDPQRWVSLQSSVDDLYNRVQRQDHYLRRHTGLLVVISFIFFGMVCFFIGLILLVIQSQPLKFWVPFVLSVFTMVMILVHQELSHNTTRIWKAMEGWVRGVGIRDVEKGDHEGEDAVAFRRLYDLDPNQNLSGPVLKGNSKALHAAAEVGNLETVKLLLENGADVNVRGGEYGTALQTASYFGYANIVLLLLAYGADVNAQGGKNGTALYAACKAGKSEIVKLLIEKGADVSK</sequence>
<organism evidence="5 6">
    <name type="scientific">Mycena venus</name>
    <dbReference type="NCBI Taxonomy" id="2733690"/>
    <lineage>
        <taxon>Eukaryota</taxon>
        <taxon>Fungi</taxon>
        <taxon>Dikarya</taxon>
        <taxon>Basidiomycota</taxon>
        <taxon>Agaricomycotina</taxon>
        <taxon>Agaricomycetes</taxon>
        <taxon>Agaricomycetidae</taxon>
        <taxon>Agaricales</taxon>
        <taxon>Marasmiineae</taxon>
        <taxon>Mycenaceae</taxon>
        <taxon>Mycena</taxon>
    </lineage>
</organism>
<evidence type="ECO:0008006" key="7">
    <source>
        <dbReference type="Google" id="ProtNLM"/>
    </source>
</evidence>
<reference evidence="5" key="1">
    <citation type="submission" date="2020-05" db="EMBL/GenBank/DDBJ databases">
        <title>Mycena genomes resolve the evolution of fungal bioluminescence.</title>
        <authorList>
            <person name="Tsai I.J."/>
        </authorList>
    </citation>
    <scope>NUCLEOTIDE SEQUENCE</scope>
    <source>
        <strain evidence="5">CCC161011</strain>
    </source>
</reference>
<dbReference type="Proteomes" id="UP000620124">
    <property type="component" value="Unassembled WGS sequence"/>
</dbReference>
<dbReference type="PANTHER" id="PTHR24171">
    <property type="entry name" value="ANKYRIN REPEAT DOMAIN-CONTAINING PROTEIN 39-RELATED"/>
    <property type="match status" value="1"/>
</dbReference>
<evidence type="ECO:0000256" key="4">
    <source>
        <dbReference type="SAM" id="Phobius"/>
    </source>
</evidence>
<protein>
    <recommendedName>
        <fullName evidence="7">Ankyrin repeat protein</fullName>
    </recommendedName>
</protein>
<evidence type="ECO:0000313" key="5">
    <source>
        <dbReference type="EMBL" id="KAF7356254.1"/>
    </source>
</evidence>
<name>A0A8H6YDD3_9AGAR</name>
<proteinExistence type="predicted"/>
<keyword evidence="4" id="KW-0812">Transmembrane</keyword>
<feature type="transmembrane region" description="Helical" evidence="4">
    <location>
        <begin position="197"/>
        <end position="222"/>
    </location>
</feature>
<dbReference type="OrthoDB" id="4772757at2759"/>
<keyword evidence="1" id="KW-0677">Repeat</keyword>
<dbReference type="AlphaFoldDB" id="A0A8H6YDD3"/>
<gene>
    <name evidence="5" type="ORF">MVEN_00956900</name>
</gene>
<accession>A0A8H6YDD3</accession>
<evidence type="ECO:0000256" key="1">
    <source>
        <dbReference type="ARBA" id="ARBA00022737"/>
    </source>
</evidence>
<dbReference type="InterPro" id="IPR036770">
    <property type="entry name" value="Ankyrin_rpt-contain_sf"/>
</dbReference>
<keyword evidence="4" id="KW-0472">Membrane</keyword>
<dbReference type="InterPro" id="IPR002110">
    <property type="entry name" value="Ankyrin_rpt"/>
</dbReference>
<feature type="transmembrane region" description="Helical" evidence="4">
    <location>
        <begin position="64"/>
        <end position="87"/>
    </location>
</feature>
<feature type="repeat" description="ANK" evidence="3">
    <location>
        <begin position="369"/>
        <end position="398"/>
    </location>
</feature>
<keyword evidence="2 3" id="KW-0040">ANK repeat</keyword>
<keyword evidence="6" id="KW-1185">Reference proteome</keyword>
<evidence type="ECO:0000256" key="2">
    <source>
        <dbReference type="ARBA" id="ARBA00023043"/>
    </source>
</evidence>
<dbReference type="Gene3D" id="1.25.40.20">
    <property type="entry name" value="Ankyrin repeat-containing domain"/>
    <property type="match status" value="1"/>
</dbReference>
<comment type="caution">
    <text evidence="5">The sequence shown here is derived from an EMBL/GenBank/DDBJ whole genome shotgun (WGS) entry which is preliminary data.</text>
</comment>
<feature type="transmembrane region" description="Helical" evidence="4">
    <location>
        <begin position="107"/>
        <end position="133"/>
    </location>
</feature>
<dbReference type="SMART" id="SM00248">
    <property type="entry name" value="ANK"/>
    <property type="match status" value="3"/>
</dbReference>
<feature type="repeat" description="ANK" evidence="3">
    <location>
        <begin position="303"/>
        <end position="335"/>
    </location>
</feature>
<evidence type="ECO:0000256" key="3">
    <source>
        <dbReference type="PROSITE-ProRule" id="PRU00023"/>
    </source>
</evidence>
<dbReference type="EMBL" id="JACAZI010000007">
    <property type="protein sequence ID" value="KAF7356254.1"/>
    <property type="molecule type" value="Genomic_DNA"/>
</dbReference>
<dbReference type="SUPFAM" id="SSF48403">
    <property type="entry name" value="Ankyrin repeat"/>
    <property type="match status" value="1"/>
</dbReference>
<feature type="transmembrane region" description="Helical" evidence="4">
    <location>
        <begin position="228"/>
        <end position="244"/>
    </location>
</feature>
<evidence type="ECO:0000313" key="6">
    <source>
        <dbReference type="Proteomes" id="UP000620124"/>
    </source>
</evidence>
<dbReference type="PRINTS" id="PR01415">
    <property type="entry name" value="ANKYRIN"/>
</dbReference>
<keyword evidence="4" id="KW-1133">Transmembrane helix</keyword>
<feature type="repeat" description="ANK" evidence="3">
    <location>
        <begin position="336"/>
        <end position="368"/>
    </location>
</feature>
<dbReference type="GO" id="GO:0004842">
    <property type="term" value="F:ubiquitin-protein transferase activity"/>
    <property type="evidence" value="ECO:0007669"/>
    <property type="project" value="TreeGrafter"/>
</dbReference>
<dbReference type="PROSITE" id="PS50088">
    <property type="entry name" value="ANK_REPEAT"/>
    <property type="match status" value="3"/>
</dbReference>
<dbReference type="Pfam" id="PF12796">
    <property type="entry name" value="Ank_2"/>
    <property type="match status" value="1"/>
</dbReference>
<dbReference type="PROSITE" id="PS50297">
    <property type="entry name" value="ANK_REP_REGION"/>
    <property type="match status" value="3"/>
</dbReference>
<dbReference type="GO" id="GO:0085020">
    <property type="term" value="P:protein K6-linked ubiquitination"/>
    <property type="evidence" value="ECO:0007669"/>
    <property type="project" value="TreeGrafter"/>
</dbReference>
<dbReference type="PANTHER" id="PTHR24171:SF8">
    <property type="entry name" value="BRCA1-ASSOCIATED RING DOMAIN PROTEIN 1"/>
    <property type="match status" value="1"/>
</dbReference>